<dbReference type="Gene3D" id="1.25.40.10">
    <property type="entry name" value="Tetratricopeptide repeat domain"/>
    <property type="match status" value="1"/>
</dbReference>
<dbReference type="InterPro" id="IPR006597">
    <property type="entry name" value="Sel1-like"/>
</dbReference>
<dbReference type="GO" id="GO:0036503">
    <property type="term" value="P:ERAD pathway"/>
    <property type="evidence" value="ECO:0007669"/>
    <property type="project" value="TreeGrafter"/>
</dbReference>
<gene>
    <name evidence="5" type="ORF">CMUC_1701</name>
</gene>
<dbReference type="InterPro" id="IPR011990">
    <property type="entry name" value="TPR-like_helical_dom_sf"/>
</dbReference>
<evidence type="ECO:0000313" key="6">
    <source>
        <dbReference type="Proteomes" id="UP000503264"/>
    </source>
</evidence>
<evidence type="ECO:0000256" key="4">
    <source>
        <dbReference type="ARBA" id="ARBA00023251"/>
    </source>
</evidence>
<evidence type="ECO:0000256" key="3">
    <source>
        <dbReference type="ARBA" id="ARBA00023157"/>
    </source>
</evidence>
<dbReference type="GO" id="GO:0008800">
    <property type="term" value="F:beta-lactamase activity"/>
    <property type="evidence" value="ECO:0007669"/>
    <property type="project" value="UniProtKB-EC"/>
</dbReference>
<dbReference type="RefSeq" id="WP_171994177.1">
    <property type="nucleotide sequence ID" value="NZ_CP012542.1"/>
</dbReference>
<protein>
    <recommendedName>
        <fullName evidence="2">beta-lactamase</fullName>
        <ecNumber evidence="2">3.5.2.6</ecNumber>
    </recommendedName>
</protein>
<sequence length="174" mass="19777">MRILLVCFAIFAISFGQNLDDKFRQAVRAFNDANCTEAAKIYEELVEKGHIEAIYNYAWMREKASCVEGDYKDAISLYERAIKEGDDRIKALASYRMGLLFATGRGVEQNVTQAKEFWQTSENLGYAQASYSLGMLYYQGMDGKKDENIAREYFKKACQSGVKQACVFSEKIGK</sequence>
<dbReference type="EMBL" id="CP012542">
    <property type="protein sequence ID" value="QCD45450.1"/>
    <property type="molecule type" value="Genomic_DNA"/>
</dbReference>
<keyword evidence="4" id="KW-0046">Antibiotic resistance</keyword>
<dbReference type="EC" id="3.5.2.6" evidence="2"/>
<accession>A0A6G5QIF4</accession>
<name>A0A6G5QIF4_9BACT</name>
<dbReference type="SUPFAM" id="SSF81901">
    <property type="entry name" value="HCP-like"/>
    <property type="match status" value="1"/>
</dbReference>
<organism evidence="5 6">
    <name type="scientific">Campylobacter mucosalis CCUG 21559</name>
    <dbReference type="NCBI Taxonomy" id="1032067"/>
    <lineage>
        <taxon>Bacteria</taxon>
        <taxon>Pseudomonadati</taxon>
        <taxon>Campylobacterota</taxon>
        <taxon>Epsilonproteobacteria</taxon>
        <taxon>Campylobacterales</taxon>
        <taxon>Campylobacteraceae</taxon>
        <taxon>Campylobacter</taxon>
    </lineage>
</organism>
<proteinExistence type="predicted"/>
<evidence type="ECO:0000256" key="2">
    <source>
        <dbReference type="ARBA" id="ARBA00012865"/>
    </source>
</evidence>
<dbReference type="AlphaFoldDB" id="A0A6G5QIF4"/>
<dbReference type="GO" id="GO:0046677">
    <property type="term" value="P:response to antibiotic"/>
    <property type="evidence" value="ECO:0007669"/>
    <property type="project" value="UniProtKB-KW"/>
</dbReference>
<dbReference type="Pfam" id="PF08238">
    <property type="entry name" value="Sel1"/>
    <property type="match status" value="3"/>
</dbReference>
<dbReference type="PANTHER" id="PTHR11102:SF160">
    <property type="entry name" value="ERAD-ASSOCIATED E3 UBIQUITIN-PROTEIN LIGASE COMPONENT HRD3"/>
    <property type="match status" value="1"/>
</dbReference>
<keyword evidence="3" id="KW-1015">Disulfide bond</keyword>
<reference evidence="5 6" key="1">
    <citation type="submission" date="2016-07" db="EMBL/GenBank/DDBJ databases">
        <title>Comparative genomics of the Campylobacter concisus group.</title>
        <authorList>
            <person name="Miller W.G."/>
            <person name="Yee E."/>
            <person name="Chapman M.H."/>
            <person name="Huynh S."/>
            <person name="Bono J.L."/>
            <person name="On S.L.W."/>
            <person name="StLeger J."/>
            <person name="Foster G."/>
            <person name="Parker C.T."/>
        </authorList>
    </citation>
    <scope>NUCLEOTIDE SEQUENCE [LARGE SCALE GENOMIC DNA]</scope>
    <source>
        <strain evidence="5 6">CCUG 21559</strain>
    </source>
</reference>
<evidence type="ECO:0000313" key="5">
    <source>
        <dbReference type="EMBL" id="QCD45450.1"/>
    </source>
</evidence>
<keyword evidence="6" id="KW-1185">Reference proteome</keyword>
<dbReference type="Proteomes" id="UP000503264">
    <property type="component" value="Chromosome"/>
</dbReference>
<dbReference type="SMART" id="SM00671">
    <property type="entry name" value="SEL1"/>
    <property type="match status" value="3"/>
</dbReference>
<dbReference type="InterPro" id="IPR050767">
    <property type="entry name" value="Sel1_AlgK"/>
</dbReference>
<comment type="catalytic activity">
    <reaction evidence="1">
        <text>a beta-lactam + H2O = a substituted beta-amino acid</text>
        <dbReference type="Rhea" id="RHEA:20401"/>
        <dbReference type="ChEBI" id="CHEBI:15377"/>
        <dbReference type="ChEBI" id="CHEBI:35627"/>
        <dbReference type="ChEBI" id="CHEBI:140347"/>
        <dbReference type="EC" id="3.5.2.6"/>
    </reaction>
</comment>
<dbReference type="PANTHER" id="PTHR11102">
    <property type="entry name" value="SEL-1-LIKE PROTEIN"/>
    <property type="match status" value="1"/>
</dbReference>
<evidence type="ECO:0000256" key="1">
    <source>
        <dbReference type="ARBA" id="ARBA00001526"/>
    </source>
</evidence>